<dbReference type="Proteomes" id="UP000887572">
    <property type="component" value="Unplaced"/>
</dbReference>
<proteinExistence type="predicted"/>
<dbReference type="WBParaSite" id="Gr19_v10_g11851.t1">
    <property type="protein sequence ID" value="Gr19_v10_g11851.t1"/>
    <property type="gene ID" value="Gr19_v10_g11851"/>
</dbReference>
<dbReference type="GO" id="GO:0005524">
    <property type="term" value="F:ATP binding"/>
    <property type="evidence" value="ECO:0007669"/>
    <property type="project" value="InterPro"/>
</dbReference>
<reference evidence="3" key="1">
    <citation type="submission" date="2022-11" db="UniProtKB">
        <authorList>
            <consortium name="WormBaseParasite"/>
        </authorList>
    </citation>
    <scope>IDENTIFICATION</scope>
</reference>
<dbReference type="Gene3D" id="1.10.510.10">
    <property type="entry name" value="Transferase(Phosphotransferase) domain 1"/>
    <property type="match status" value="1"/>
</dbReference>
<dbReference type="FunFam" id="1.10.510.10:FF:000421">
    <property type="entry name" value="Serine/threonine-protein kinase PAK 6"/>
    <property type="match status" value="1"/>
</dbReference>
<dbReference type="AlphaFoldDB" id="A0A914GWM4"/>
<dbReference type="InterPro" id="IPR011009">
    <property type="entry name" value="Kinase-like_dom_sf"/>
</dbReference>
<dbReference type="PROSITE" id="PS00108">
    <property type="entry name" value="PROTEIN_KINASE_ST"/>
    <property type="match status" value="1"/>
</dbReference>
<dbReference type="InterPro" id="IPR008271">
    <property type="entry name" value="Ser/Thr_kinase_AS"/>
</dbReference>
<keyword evidence="2" id="KW-1185">Reference proteome</keyword>
<evidence type="ECO:0000313" key="2">
    <source>
        <dbReference type="Proteomes" id="UP000887572"/>
    </source>
</evidence>
<accession>A0A914GWM4</accession>
<sequence length="329" mass="38049">MTTPMFSLLVQLFHRPVNPLVSEWSKTRDISVGVFSRVVKVRSVKDRDLFAACKIIPLENEENLDDLLVELETLKMCRDHANIVKLLAFYRFEQNLFMIFEHCSIGSVSGVMVRLKKPLDEPQIAHVTRKLCLALHFLHSRNVIHRDLKGSNVLLTFEPNVKLADFGVSAIMEDNKRRTSFIGTAYWMAPEVILCETSKDQPYGCKADIWSLGITCIEMAQMEPPHHNMQPHRVMFRVQTADPPTLLQPNQWSQQFNNFLNRCLVKNMDERWDVAQLLTHPFICSADDPRPIVRLVRERRLMVDDTDMADYNDEDATLNGLDPNIFLQR</sequence>
<dbReference type="Pfam" id="PF00069">
    <property type="entry name" value="Pkinase"/>
    <property type="match status" value="1"/>
</dbReference>
<dbReference type="InterPro" id="IPR051585">
    <property type="entry name" value="STE20_Ser/Thr_Kinases"/>
</dbReference>
<dbReference type="InterPro" id="IPR000719">
    <property type="entry name" value="Prot_kinase_dom"/>
</dbReference>
<dbReference type="PANTHER" id="PTHR46538:SF3">
    <property type="entry name" value="PROTEIN KINASE DOMAIN-CONTAINING PROTEIN"/>
    <property type="match status" value="1"/>
</dbReference>
<protein>
    <submittedName>
        <fullName evidence="3">Protein kinase domain-containing protein</fullName>
    </submittedName>
</protein>
<dbReference type="PROSITE" id="PS50011">
    <property type="entry name" value="PROTEIN_KINASE_DOM"/>
    <property type="match status" value="1"/>
</dbReference>
<dbReference type="GO" id="GO:0004672">
    <property type="term" value="F:protein kinase activity"/>
    <property type="evidence" value="ECO:0007669"/>
    <property type="project" value="InterPro"/>
</dbReference>
<evidence type="ECO:0000313" key="3">
    <source>
        <dbReference type="WBParaSite" id="Gr19_v10_g11851.t1"/>
    </source>
</evidence>
<dbReference type="SMART" id="SM00220">
    <property type="entry name" value="S_TKc"/>
    <property type="match status" value="1"/>
</dbReference>
<dbReference type="PANTHER" id="PTHR46538">
    <property type="entry name" value="PROTEIN KINASE DOMAIN-CONTAINING PROTEIN"/>
    <property type="match status" value="1"/>
</dbReference>
<name>A0A914GWM4_GLORO</name>
<feature type="domain" description="Protein kinase" evidence="1">
    <location>
        <begin position="24"/>
        <end position="283"/>
    </location>
</feature>
<dbReference type="SUPFAM" id="SSF56112">
    <property type="entry name" value="Protein kinase-like (PK-like)"/>
    <property type="match status" value="1"/>
</dbReference>
<organism evidence="2 3">
    <name type="scientific">Globodera rostochiensis</name>
    <name type="common">Golden nematode worm</name>
    <name type="synonym">Heterodera rostochiensis</name>
    <dbReference type="NCBI Taxonomy" id="31243"/>
    <lineage>
        <taxon>Eukaryota</taxon>
        <taxon>Metazoa</taxon>
        <taxon>Ecdysozoa</taxon>
        <taxon>Nematoda</taxon>
        <taxon>Chromadorea</taxon>
        <taxon>Rhabditida</taxon>
        <taxon>Tylenchina</taxon>
        <taxon>Tylenchomorpha</taxon>
        <taxon>Tylenchoidea</taxon>
        <taxon>Heteroderidae</taxon>
        <taxon>Heteroderinae</taxon>
        <taxon>Globodera</taxon>
    </lineage>
</organism>
<evidence type="ECO:0000259" key="1">
    <source>
        <dbReference type="PROSITE" id="PS50011"/>
    </source>
</evidence>